<dbReference type="EC" id="7.6.2.9" evidence="4"/>
<dbReference type="AlphaFoldDB" id="A0AA43XKV0"/>
<dbReference type="Proteomes" id="UP000449710">
    <property type="component" value="Unassembled WGS sequence"/>
</dbReference>
<dbReference type="InterPro" id="IPR017871">
    <property type="entry name" value="ABC_transporter-like_CS"/>
</dbReference>
<evidence type="ECO:0000313" key="7">
    <source>
        <dbReference type="Proteomes" id="UP000449710"/>
    </source>
</evidence>
<evidence type="ECO:0000256" key="2">
    <source>
        <dbReference type="ARBA" id="ARBA00022741"/>
    </source>
</evidence>
<keyword evidence="7" id="KW-1185">Reference proteome</keyword>
<protein>
    <recommendedName>
        <fullName evidence="4">ABC-type quaternary amine transporter</fullName>
        <ecNumber evidence="4">7.6.2.9</ecNumber>
    </recommendedName>
</protein>
<dbReference type="Gene3D" id="3.40.50.300">
    <property type="entry name" value="P-loop containing nucleotide triphosphate hydrolases"/>
    <property type="match status" value="1"/>
</dbReference>
<dbReference type="InterPro" id="IPR003439">
    <property type="entry name" value="ABC_transporter-like_ATP-bd"/>
</dbReference>
<dbReference type="InterPro" id="IPR003593">
    <property type="entry name" value="AAA+_ATPase"/>
</dbReference>
<comment type="caution">
    <text evidence="6">The sequence shown here is derived from an EMBL/GenBank/DDBJ whole genome shotgun (WGS) entry which is preliminary data.</text>
</comment>
<dbReference type="PANTHER" id="PTHR42781">
    <property type="entry name" value="SPERMIDINE/PUTRESCINE IMPORT ATP-BINDING PROTEIN POTA"/>
    <property type="match status" value="1"/>
</dbReference>
<dbReference type="GO" id="GO:0015418">
    <property type="term" value="F:ABC-type quaternary ammonium compound transporting activity"/>
    <property type="evidence" value="ECO:0007669"/>
    <property type="project" value="UniProtKB-EC"/>
</dbReference>
<dbReference type="InterPro" id="IPR050093">
    <property type="entry name" value="ABC_SmlMolc_Importer"/>
</dbReference>
<dbReference type="PROSITE" id="PS00211">
    <property type="entry name" value="ABC_TRANSPORTER_1"/>
    <property type="match status" value="1"/>
</dbReference>
<keyword evidence="2" id="KW-0547">Nucleotide-binding</keyword>
<dbReference type="SUPFAM" id="SSF50331">
    <property type="entry name" value="MOP-like"/>
    <property type="match status" value="1"/>
</dbReference>
<reference evidence="6 7" key="1">
    <citation type="submission" date="2019-04" db="EMBL/GenBank/DDBJ databases">
        <title>Isachenkonia alkalipeptolytica gen. nov. sp. nov. a new anaerobic, alkiliphilic organothrophic bacterium capable to reduce synthesized ferrihydrite isolated from a soda lake.</title>
        <authorList>
            <person name="Toshchakov S.V."/>
            <person name="Zavarzina D.G."/>
            <person name="Zhilina T.N."/>
            <person name="Kostrikina N.A."/>
            <person name="Kublanov I.V."/>
        </authorList>
    </citation>
    <scope>NUCLEOTIDE SEQUENCE [LARGE SCALE GENOMIC DNA]</scope>
    <source>
        <strain evidence="6 7">Z-1701</strain>
    </source>
</reference>
<proteinExistence type="predicted"/>
<evidence type="ECO:0000256" key="4">
    <source>
        <dbReference type="ARBA" id="ARBA00066388"/>
    </source>
</evidence>
<dbReference type="Pfam" id="PF00005">
    <property type="entry name" value="ABC_tran"/>
    <property type="match status" value="1"/>
</dbReference>
<name>A0AA43XKV0_9CLOT</name>
<dbReference type="SUPFAM" id="SSF52540">
    <property type="entry name" value="P-loop containing nucleoside triphosphate hydrolases"/>
    <property type="match status" value="1"/>
</dbReference>
<accession>A0AA43XKV0</accession>
<dbReference type="Pfam" id="PF08402">
    <property type="entry name" value="TOBE_2"/>
    <property type="match status" value="1"/>
</dbReference>
<dbReference type="PROSITE" id="PS50893">
    <property type="entry name" value="ABC_TRANSPORTER_2"/>
    <property type="match status" value="1"/>
</dbReference>
<keyword evidence="1" id="KW-0813">Transport</keyword>
<keyword evidence="3 6" id="KW-0067">ATP-binding</keyword>
<sequence length="323" mass="36317">MILELRNITKIYEEDKGVKNFNLTVKKGEFVTLLGPSGCGKTTTLNLIGGFLKPDQGEILIENQKISHLPPEQRPVSTVFQNYALFPHMSVLENVAYGIRFFKKIKKKKALEEGKEFVRLVGLEGYEHTGIGTLSGGQQQRVALARSIATGAKVLLLDEPLSNLDVALRTRLRRELKELQRETGVTMIFVTHDQGEALSLSDRIVVMDHGTIVQTGTPEEVYYHPQSPYVANFVGKSNQFTDNKGRAYFVRPEDIRLIKNTGGNYRIQEMMFLGHETEVVLDDGNQRVEVILSGKDSRDYAYGDRVDIDEPKSEPKGTEVFGR</sequence>
<dbReference type="InterPro" id="IPR013611">
    <property type="entry name" value="Transp-assoc_OB_typ2"/>
</dbReference>
<evidence type="ECO:0000256" key="3">
    <source>
        <dbReference type="ARBA" id="ARBA00022840"/>
    </source>
</evidence>
<dbReference type="GO" id="GO:0005524">
    <property type="term" value="F:ATP binding"/>
    <property type="evidence" value="ECO:0007669"/>
    <property type="project" value="UniProtKB-KW"/>
</dbReference>
<dbReference type="RefSeq" id="WP_160720523.1">
    <property type="nucleotide sequence ID" value="NZ_SUMG01000006.1"/>
</dbReference>
<evidence type="ECO:0000256" key="1">
    <source>
        <dbReference type="ARBA" id="ARBA00022448"/>
    </source>
</evidence>
<dbReference type="GO" id="GO:0043190">
    <property type="term" value="C:ATP-binding cassette (ABC) transporter complex"/>
    <property type="evidence" value="ECO:0007669"/>
    <property type="project" value="InterPro"/>
</dbReference>
<evidence type="ECO:0000259" key="5">
    <source>
        <dbReference type="PROSITE" id="PS50893"/>
    </source>
</evidence>
<gene>
    <name evidence="6" type="ORF">ISALK_06845</name>
</gene>
<evidence type="ECO:0000313" key="6">
    <source>
        <dbReference type="EMBL" id="NBG88216.1"/>
    </source>
</evidence>
<dbReference type="GO" id="GO:0016887">
    <property type="term" value="F:ATP hydrolysis activity"/>
    <property type="evidence" value="ECO:0007669"/>
    <property type="project" value="InterPro"/>
</dbReference>
<dbReference type="PANTHER" id="PTHR42781:SF4">
    <property type="entry name" value="SPERMIDINE_PUTRESCINE IMPORT ATP-BINDING PROTEIN POTA"/>
    <property type="match status" value="1"/>
</dbReference>
<dbReference type="SMART" id="SM00382">
    <property type="entry name" value="AAA"/>
    <property type="match status" value="1"/>
</dbReference>
<organism evidence="6 7">
    <name type="scientific">Isachenkonia alkalipeptolytica</name>
    <dbReference type="NCBI Taxonomy" id="2565777"/>
    <lineage>
        <taxon>Bacteria</taxon>
        <taxon>Bacillati</taxon>
        <taxon>Bacillota</taxon>
        <taxon>Clostridia</taxon>
        <taxon>Eubacteriales</taxon>
        <taxon>Clostridiaceae</taxon>
        <taxon>Isachenkonia</taxon>
    </lineage>
</organism>
<dbReference type="EMBL" id="SUMG01000006">
    <property type="protein sequence ID" value="NBG88216.1"/>
    <property type="molecule type" value="Genomic_DNA"/>
</dbReference>
<dbReference type="InterPro" id="IPR027417">
    <property type="entry name" value="P-loop_NTPase"/>
</dbReference>
<feature type="domain" description="ABC transporter" evidence="5">
    <location>
        <begin position="3"/>
        <end position="234"/>
    </location>
</feature>
<dbReference type="InterPro" id="IPR008995">
    <property type="entry name" value="Mo/tungstate-bd_C_term_dom"/>
</dbReference>
<dbReference type="FunFam" id="3.40.50.300:FF:000425">
    <property type="entry name" value="Probable ABC transporter, ATP-binding subunit"/>
    <property type="match status" value="1"/>
</dbReference>